<keyword evidence="2 6" id="KW-0808">Transferase</keyword>
<dbReference type="KEGG" id="rhf:EUB48_01195"/>
<accession>A0A515D6N5</accession>
<protein>
    <submittedName>
        <fullName evidence="6">1-acyl-sn-glycerol-3-phosphate acyltransferase</fullName>
    </submittedName>
</protein>
<evidence type="ECO:0000259" key="5">
    <source>
        <dbReference type="SMART" id="SM00563"/>
    </source>
</evidence>
<evidence type="ECO:0000256" key="1">
    <source>
        <dbReference type="ARBA" id="ARBA00005189"/>
    </source>
</evidence>
<feature type="compositionally biased region" description="Basic and acidic residues" evidence="4">
    <location>
        <begin position="260"/>
        <end position="273"/>
    </location>
</feature>
<dbReference type="GO" id="GO:0003841">
    <property type="term" value="F:1-acylglycerol-3-phosphate O-acyltransferase activity"/>
    <property type="evidence" value="ECO:0007669"/>
    <property type="project" value="TreeGrafter"/>
</dbReference>
<sequence>MRLAHWRALRDAVRLRLGLGLLALMGLAWSLLALPLSYLLPRSPGLRLGRYSAGLTFRVYLRLLTWIGACRFDLRALDALREQPACIIAPNHPSLLDALMVISRVPHVACVMKAELMRNILFGAGARLARYIRNDSLHAMVRRAVTEVRGGSHLLLFPEGTRTTRAPVNRLQGTAGLIAKYARAPVQTVFIETTDAAFLGKESALFRKTPMPVRYRIRLGQRFDPPKNVAAFARELEQYFKAELADAALTDRPAGTAARDGQRARDWSHGGSA</sequence>
<dbReference type="EMBL" id="CP035503">
    <property type="protein sequence ID" value="QDL36061.1"/>
    <property type="molecule type" value="Genomic_DNA"/>
</dbReference>
<evidence type="ECO:0000313" key="6">
    <source>
        <dbReference type="EMBL" id="QDL36061.1"/>
    </source>
</evidence>
<dbReference type="Proteomes" id="UP000316798">
    <property type="component" value="Chromosome"/>
</dbReference>
<dbReference type="Pfam" id="PF01553">
    <property type="entry name" value="Acyltransferase"/>
    <property type="match status" value="1"/>
</dbReference>
<proteinExistence type="predicted"/>
<keyword evidence="3 6" id="KW-0012">Acyltransferase</keyword>
<feature type="region of interest" description="Disordered" evidence="4">
    <location>
        <begin position="251"/>
        <end position="273"/>
    </location>
</feature>
<evidence type="ECO:0000313" key="7">
    <source>
        <dbReference type="Proteomes" id="UP000316798"/>
    </source>
</evidence>
<dbReference type="CDD" id="cd07989">
    <property type="entry name" value="LPLAT_AGPAT-like"/>
    <property type="match status" value="1"/>
</dbReference>
<evidence type="ECO:0000256" key="2">
    <source>
        <dbReference type="ARBA" id="ARBA00022679"/>
    </source>
</evidence>
<comment type="pathway">
    <text evidence="1">Lipid metabolism.</text>
</comment>
<dbReference type="AlphaFoldDB" id="A0A515D6N5"/>
<keyword evidence="7" id="KW-1185">Reference proteome</keyword>
<dbReference type="SUPFAM" id="SSF69593">
    <property type="entry name" value="Glycerol-3-phosphate (1)-acyltransferase"/>
    <property type="match status" value="1"/>
</dbReference>
<organism evidence="6 7">
    <name type="scientific">Rhodoferax sediminis</name>
    <dbReference type="NCBI Taxonomy" id="2509614"/>
    <lineage>
        <taxon>Bacteria</taxon>
        <taxon>Pseudomonadati</taxon>
        <taxon>Pseudomonadota</taxon>
        <taxon>Betaproteobacteria</taxon>
        <taxon>Burkholderiales</taxon>
        <taxon>Comamonadaceae</taxon>
        <taxon>Rhodoferax</taxon>
    </lineage>
</organism>
<dbReference type="GO" id="GO:0006654">
    <property type="term" value="P:phosphatidic acid biosynthetic process"/>
    <property type="evidence" value="ECO:0007669"/>
    <property type="project" value="TreeGrafter"/>
</dbReference>
<dbReference type="OrthoDB" id="9812274at2"/>
<dbReference type="SMART" id="SM00563">
    <property type="entry name" value="PlsC"/>
    <property type="match status" value="1"/>
</dbReference>
<feature type="domain" description="Phospholipid/glycerol acyltransferase" evidence="5">
    <location>
        <begin position="86"/>
        <end position="194"/>
    </location>
</feature>
<dbReference type="RefSeq" id="WP_142817163.1">
    <property type="nucleotide sequence ID" value="NZ_CP035503.1"/>
</dbReference>
<gene>
    <name evidence="6" type="ORF">EUB48_01195</name>
</gene>
<evidence type="ECO:0000256" key="4">
    <source>
        <dbReference type="SAM" id="MobiDB-lite"/>
    </source>
</evidence>
<dbReference type="PANTHER" id="PTHR10434">
    <property type="entry name" value="1-ACYL-SN-GLYCEROL-3-PHOSPHATE ACYLTRANSFERASE"/>
    <property type="match status" value="1"/>
</dbReference>
<evidence type="ECO:0000256" key="3">
    <source>
        <dbReference type="ARBA" id="ARBA00023315"/>
    </source>
</evidence>
<dbReference type="PANTHER" id="PTHR10434:SF66">
    <property type="entry name" value="PHOSPHOLIPID_GLYCEROL ACYLTRANSFERASE DOMAIN-CONTAINING PROTEIN"/>
    <property type="match status" value="1"/>
</dbReference>
<name>A0A515D6N5_9BURK</name>
<reference evidence="6 7" key="1">
    <citation type="submission" date="2019-01" db="EMBL/GenBank/DDBJ databases">
        <title>Genomic insights into a novel species Rhodoferax sp.</title>
        <authorList>
            <person name="Jin L."/>
        </authorList>
    </citation>
    <scope>NUCLEOTIDE SEQUENCE [LARGE SCALE GENOMIC DNA]</scope>
    <source>
        <strain evidence="6 7">CHu59-6-5</strain>
    </source>
</reference>
<dbReference type="InterPro" id="IPR002123">
    <property type="entry name" value="Plipid/glycerol_acylTrfase"/>
</dbReference>